<accession>A0A3D8QLU0</accession>
<dbReference type="Proteomes" id="UP000256645">
    <property type="component" value="Unassembled WGS sequence"/>
</dbReference>
<reference evidence="2 3" key="1">
    <citation type="journal article" date="2018" name="IMA Fungus">
        <title>IMA Genome-F 9: Draft genome sequence of Annulohypoxylon stygium, Aspergillus mulundensis, Berkeleyomyces basicola (syn. Thielaviopsis basicola), Ceratocystis smalleyi, two Cercospora beticola strains, Coleophoma cylindrospora, Fusarium fracticaudum, Phialophora cf. hyalina, and Morchella septimelata.</title>
        <authorList>
            <person name="Wingfield B.D."/>
            <person name="Bills G.F."/>
            <person name="Dong Y."/>
            <person name="Huang W."/>
            <person name="Nel W.J."/>
            <person name="Swalarsk-Parry B.S."/>
            <person name="Vaghefi N."/>
            <person name="Wilken P.M."/>
            <person name="An Z."/>
            <person name="de Beer Z.W."/>
            <person name="De Vos L."/>
            <person name="Chen L."/>
            <person name="Duong T.A."/>
            <person name="Gao Y."/>
            <person name="Hammerbacher A."/>
            <person name="Kikkert J.R."/>
            <person name="Li Y."/>
            <person name="Li H."/>
            <person name="Li K."/>
            <person name="Li Q."/>
            <person name="Liu X."/>
            <person name="Ma X."/>
            <person name="Naidoo K."/>
            <person name="Pethybridge S.J."/>
            <person name="Sun J."/>
            <person name="Steenkamp E.T."/>
            <person name="van der Nest M.A."/>
            <person name="van Wyk S."/>
            <person name="Wingfield M.J."/>
            <person name="Xiong C."/>
            <person name="Yue Q."/>
            <person name="Zhang X."/>
        </authorList>
    </citation>
    <scope>NUCLEOTIDE SEQUENCE [LARGE SCALE GENOMIC DNA]</scope>
    <source>
        <strain evidence="2 3">BP6252</strain>
    </source>
</reference>
<dbReference type="AlphaFoldDB" id="A0A3D8QLU0"/>
<proteinExistence type="predicted"/>
<feature type="compositionally biased region" description="Polar residues" evidence="1">
    <location>
        <begin position="74"/>
        <end position="83"/>
    </location>
</feature>
<gene>
    <name evidence="2" type="ORF">BP6252_11867</name>
</gene>
<evidence type="ECO:0000256" key="1">
    <source>
        <dbReference type="SAM" id="MobiDB-lite"/>
    </source>
</evidence>
<feature type="region of interest" description="Disordered" evidence="1">
    <location>
        <begin position="1"/>
        <end position="151"/>
    </location>
</feature>
<name>A0A3D8QLU0_9HELO</name>
<feature type="compositionally biased region" description="Low complexity" evidence="1">
    <location>
        <begin position="58"/>
        <end position="73"/>
    </location>
</feature>
<evidence type="ECO:0000313" key="3">
    <source>
        <dbReference type="Proteomes" id="UP000256645"/>
    </source>
</evidence>
<comment type="caution">
    <text evidence="2">The sequence shown here is derived from an EMBL/GenBank/DDBJ whole genome shotgun (WGS) entry which is preliminary data.</text>
</comment>
<feature type="compositionally biased region" description="Low complexity" evidence="1">
    <location>
        <begin position="183"/>
        <end position="202"/>
    </location>
</feature>
<dbReference type="OrthoDB" id="5324692at2759"/>
<protein>
    <submittedName>
        <fullName evidence="2">Uncharacterized protein</fullName>
    </submittedName>
</protein>
<organism evidence="2 3">
    <name type="scientific">Coleophoma cylindrospora</name>
    <dbReference type="NCBI Taxonomy" id="1849047"/>
    <lineage>
        <taxon>Eukaryota</taxon>
        <taxon>Fungi</taxon>
        <taxon>Dikarya</taxon>
        <taxon>Ascomycota</taxon>
        <taxon>Pezizomycotina</taxon>
        <taxon>Leotiomycetes</taxon>
        <taxon>Helotiales</taxon>
        <taxon>Dermateaceae</taxon>
        <taxon>Coleophoma</taxon>
    </lineage>
</organism>
<dbReference type="EMBL" id="PDLM01000014">
    <property type="protein sequence ID" value="RDW62434.1"/>
    <property type="molecule type" value="Genomic_DNA"/>
</dbReference>
<keyword evidence="3" id="KW-1185">Reference proteome</keyword>
<sequence>MDLLKKARNKVQSTVNDIKTAADQTRYSNGANQSLPQGQYGNPAMGQYGYPQVPYGSQLPQQQYGNQYPPGQLHGSQPQSHYQYASAPQANYGQYQQPPQQHLYQPRQSVFPSGASPYHQPPSHGSSQQTQSPYREVPQSGGNYPPAPQEHPVHAEYTQSQLPTPNLNIHESFQHPPPPPLTSQPQPQHLPQYQQQASQSPSVTLPDMSSLSLGSKCTGKDPTFTDYVQFYVLKPEVLTGSYAKPLDDDEVTLCESCFLSKVAPNPGIAASFRALEKKSTEPSDGGPEVSYNQLVCTFRLPSILSLFYKQCIPRNTITPIVEYLLAPDWSPCTGSEWVESIGQTYYSAKGQGIENFGCCVTCFKLYLRFTSFEGYFTAMSDPPNPNALWGCSFGVHPYTEQVVRTELFKPAPDFRYLVSEIKERIEIPPCPGEGNAIAPAGAGDTTFYEAEPGKSGIFCRECYFDCIRGTVFKHTLGNYVQMAHEQKGVLACDLSSSFSKIAMGVAVRANDDEIWRSVVSTRSKAPKCVGISGLDEADFEKQRQEHGSLADWYCFKDFTNVEICPNCYWTTINLVGAKHLFTPITRPLKPGVIRMCFLTGATDPSADLGDPNNFENTLAWRGQMLRATLNYGYNAGGNFTPTLAAASKISKLPPPCGNIFRTFKEPSGRKWLGRVPAISHDDPDDCQVFLCEECHQSIVQGSLLESELSRDLTAATHHITDGVGCMAATKRAKNELRDACQKGDLAAFAHYRTKRLEVFKRKMALNDEMNRHADMQRKGLAVLDMENARMGTQVLMNNNAAMNATIMGIGGSVAQASSNNIYQVGYTPGSVGGSGIMGTMASMQSRALALLEQGKILQAEWAAIQ</sequence>
<feature type="compositionally biased region" description="Polar residues" evidence="1">
    <location>
        <begin position="123"/>
        <end position="133"/>
    </location>
</feature>
<feature type="compositionally biased region" description="Polar residues" evidence="1">
    <location>
        <begin position="10"/>
        <end position="40"/>
    </location>
</feature>
<evidence type="ECO:0000313" key="2">
    <source>
        <dbReference type="EMBL" id="RDW62434.1"/>
    </source>
</evidence>
<feature type="region of interest" description="Disordered" evidence="1">
    <location>
        <begin position="165"/>
        <end position="209"/>
    </location>
</feature>
<feature type="compositionally biased region" description="Low complexity" evidence="1">
    <location>
        <begin position="88"/>
        <end position="108"/>
    </location>
</feature>